<dbReference type="Gene3D" id="3.40.50.1820">
    <property type="entry name" value="alpha/beta hydrolase"/>
    <property type="match status" value="1"/>
</dbReference>
<accession>A0A511Z1C0</accession>
<sequence length="244" mass="25627">MTTTQTPRTTTHVVLVPGFWLGAWAWDAVVPALRDAGLAPHPVTLPGLGAPGTPEEPRPGITLDDQVAAVRDLVDGLDGDVVLVGHSGGAFVAQMVADQRPGRLRRVVYVDSGPLNDGMTLRPGDPGADVPLPTWAELQAEGSSLEGVDDDALATWRARAMPHPGGVATAPVHVHDARRFAVPVTAICTSLPSPLLRELIGSGQMPSELGAYADVEYVDLPTGHWPMFSRPTDLAAAIVAASRR</sequence>
<comment type="caution">
    <text evidence="2">The sequence shown here is derived from an EMBL/GenBank/DDBJ whole genome shotgun (WGS) entry which is preliminary data.</text>
</comment>
<dbReference type="SUPFAM" id="SSF53474">
    <property type="entry name" value="alpha/beta-Hydrolases"/>
    <property type="match status" value="1"/>
</dbReference>
<dbReference type="PANTHER" id="PTHR37017:SF11">
    <property type="entry name" value="ESTERASE_LIPASE_THIOESTERASE DOMAIN-CONTAINING PROTEIN"/>
    <property type="match status" value="1"/>
</dbReference>
<proteinExistence type="predicted"/>
<evidence type="ECO:0000313" key="3">
    <source>
        <dbReference type="Proteomes" id="UP000321484"/>
    </source>
</evidence>
<dbReference type="InterPro" id="IPR052897">
    <property type="entry name" value="Sec-Metab_Biosynth_Hydrolase"/>
</dbReference>
<dbReference type="EMBL" id="BJYK01000009">
    <property type="protein sequence ID" value="GEN81257.1"/>
    <property type="molecule type" value="Genomic_DNA"/>
</dbReference>
<dbReference type="GO" id="GO:0003824">
    <property type="term" value="F:catalytic activity"/>
    <property type="evidence" value="ECO:0007669"/>
    <property type="project" value="UniProtKB-ARBA"/>
</dbReference>
<evidence type="ECO:0000313" key="2">
    <source>
        <dbReference type="EMBL" id="GEN81257.1"/>
    </source>
</evidence>
<dbReference type="InterPro" id="IPR029058">
    <property type="entry name" value="AB_hydrolase_fold"/>
</dbReference>
<dbReference type="OrthoDB" id="9773549at2"/>
<dbReference type="PANTHER" id="PTHR37017">
    <property type="entry name" value="AB HYDROLASE-1 DOMAIN-CONTAINING PROTEIN-RELATED"/>
    <property type="match status" value="1"/>
</dbReference>
<gene>
    <name evidence="2" type="ORF">AFE02nite_29910</name>
</gene>
<protein>
    <submittedName>
        <fullName evidence="2">Esterase</fullName>
    </submittedName>
</protein>
<dbReference type="AlphaFoldDB" id="A0A511Z1C0"/>
<dbReference type="Pfam" id="PF12697">
    <property type="entry name" value="Abhydrolase_6"/>
    <property type="match status" value="1"/>
</dbReference>
<reference evidence="2 3" key="1">
    <citation type="submission" date="2019-07" db="EMBL/GenBank/DDBJ databases">
        <title>Whole genome shotgun sequence of Actinotalea fermentans NBRC 105374.</title>
        <authorList>
            <person name="Hosoyama A."/>
            <person name="Uohara A."/>
            <person name="Ohji S."/>
            <person name="Ichikawa N."/>
        </authorList>
    </citation>
    <scope>NUCLEOTIDE SEQUENCE [LARGE SCALE GENOMIC DNA]</scope>
    <source>
        <strain evidence="2 3">NBRC 105374</strain>
    </source>
</reference>
<dbReference type="InterPro" id="IPR000073">
    <property type="entry name" value="AB_hydrolase_1"/>
</dbReference>
<feature type="domain" description="AB hydrolase-1" evidence="1">
    <location>
        <begin position="13"/>
        <end position="237"/>
    </location>
</feature>
<keyword evidence="3" id="KW-1185">Reference proteome</keyword>
<name>A0A511Z1C0_9CELL</name>
<dbReference type="RefSeq" id="WP_034249184.1">
    <property type="nucleotide sequence ID" value="NZ_BJYK01000009.1"/>
</dbReference>
<organism evidence="2 3">
    <name type="scientific">Actinotalea fermentans</name>
    <dbReference type="NCBI Taxonomy" id="43671"/>
    <lineage>
        <taxon>Bacteria</taxon>
        <taxon>Bacillati</taxon>
        <taxon>Actinomycetota</taxon>
        <taxon>Actinomycetes</taxon>
        <taxon>Micrococcales</taxon>
        <taxon>Cellulomonadaceae</taxon>
        <taxon>Actinotalea</taxon>
    </lineage>
</organism>
<dbReference type="Proteomes" id="UP000321484">
    <property type="component" value="Unassembled WGS sequence"/>
</dbReference>
<evidence type="ECO:0000259" key="1">
    <source>
        <dbReference type="Pfam" id="PF12697"/>
    </source>
</evidence>